<dbReference type="Proteomes" id="UP001230649">
    <property type="component" value="Unassembled WGS sequence"/>
</dbReference>
<keyword evidence="2" id="KW-1185">Reference proteome</keyword>
<dbReference type="EMBL" id="JASBWS010000110">
    <property type="protein sequence ID" value="KAJ9096648.1"/>
    <property type="molecule type" value="Genomic_DNA"/>
</dbReference>
<reference evidence="1" key="1">
    <citation type="submission" date="2023-04" db="EMBL/GenBank/DDBJ databases">
        <title>Draft Genome sequencing of Naganishia species isolated from polar environments using Oxford Nanopore Technology.</title>
        <authorList>
            <person name="Leo P."/>
            <person name="Venkateswaran K."/>
        </authorList>
    </citation>
    <scope>NUCLEOTIDE SEQUENCE</scope>
    <source>
        <strain evidence="1">MNA-CCFEE 5262</strain>
    </source>
</reference>
<sequence length="1489" mass="164871">MAVQKRTHEDAGSRPTKKAKTEDAPAKKPSAAPRPVFTSSLVADETDFPRGGGTSLTPFEYKGLREEGRREADVEIAEEKKKRKAAALKRAKNGMDKPKTKDGEEIDKDMIRVEHLNYKRLLPGTRLLARVQAVLPLHLILSLPNQLLAHVPITEVSSVLTDRLTKGEKEDDEDMEIDANAEEEDEEDTETPELSQLYQPGQYVSGIVTQNFPSESSNKSFLGMYTPTEQTRLASRIEMSLRPEKVNEGVMKADVTTGYRLTGSVKSEEDHGFSIDLGLKDVEGFLKKEDAAKKTLFVGQVLDFVVTSSNGRLAQLTIDETQNKRTLGPDVYTNVSSILPGHLVSCLITAIIPAGLNVKISGFFDGTIDLTHLGIGDKDIEKEFKLGKKVKARIIYDNLAQTPKQFGLSLLPHIIDLSSPKAAKGKGSLETALPIGTFMERVNVVRVAKDFGLECQTQEGYHAFVHISHVADERPAALSATSGTWRIGTKHKARVIGHSPMDGVILLSFEKRVLEQRFMQVSEIKVGEVMKGTISRFTDKAIFINVSGSVDGVVWPLHYADIQLKHPEKRFKAGNTVKCRVFAIEPEKSRVKLTLKKSLVDSKFPTPASFEEFQGDMITSGVISKIFEKGCLVELFGGQVAYVPMAEASESFIKDLHSIFFVGKPVNVKITSIDRETRKMFASIKQALPTFVAKAAINVDDVVTAEVAEVHQDQIAMKVLPSGARGILSIGNLAHFRNVNMASLRKDLKIGETLENLKVVAKNPDNGLLILVNQQSEEALEKSRTKISGGLELSSLSPGQVFPARVSAKINQSYILKVTKNIKGRLHFTDMADDYDTIGELSTSQIVKCSVVNVDVTNHQIDFSTRPSRFGDSSAVKDKEINSIEDVKVGQKLRGFVKNISSGGVYVALGRNVTARVMIKELFDDFVAEWQGRFEVNQLVQGKITGVDAKKNQIEMSFKKKPGKASAKQKPTSGLADFTVGQKVDTLVRKVEPYGVFLRIDGTNLSGLCHRSEVSDDPNADVANALSSYREGDKLKAKIVSIDSEKNKISFGIKPSYFSSEDFGQTEATQPEDADMEDASAAEVEQDEDAELSGEDDEDENDNDEIDADDLEESDMLALGDDDSDEDLDVEEDSDEEIIVQPQAKKAKKGTSTQASSAVPSLEIKGGFSWTGADVNMNGANETDEESESEADSEDESGKPAHSKKRKSHAPYQDLTGNVHTKRPESTEEFERALVGSPNSSFLWVQYMSFQLELSEVDKAREIGRRALRTINYREEDEKLNVWMALLNLENAHGTAESFDKLFKEAAQYNDAETIHLRVAAVLTQTGKNEAAEEIYKRATKKFGQRVEVWAAFAEYYFQRDDAESARALLPRSMKSLPESDHVKIIERFALLEFRLGEAERGKTIYEGLVDKYPKKLNLWNAYIDQIGKQGDIQGVRNLVDRALDQKLNVHKAKFLFRKLLSLETRIGDAAGQERAKEKARDWVTKHAA</sequence>
<evidence type="ECO:0000313" key="2">
    <source>
        <dbReference type="Proteomes" id="UP001230649"/>
    </source>
</evidence>
<accession>A0ACC2VC53</accession>
<organism evidence="1 2">
    <name type="scientific">Naganishia adeliensis</name>
    <dbReference type="NCBI Taxonomy" id="92952"/>
    <lineage>
        <taxon>Eukaryota</taxon>
        <taxon>Fungi</taxon>
        <taxon>Dikarya</taxon>
        <taxon>Basidiomycota</taxon>
        <taxon>Agaricomycotina</taxon>
        <taxon>Tremellomycetes</taxon>
        <taxon>Filobasidiales</taxon>
        <taxon>Filobasidiaceae</taxon>
        <taxon>Naganishia</taxon>
    </lineage>
</organism>
<gene>
    <name evidence="1" type="ORF">QFC20_006364</name>
</gene>
<name>A0ACC2VC53_9TREE</name>
<protein>
    <submittedName>
        <fullName evidence="1">Uncharacterized protein</fullName>
    </submittedName>
</protein>
<comment type="caution">
    <text evidence="1">The sequence shown here is derived from an EMBL/GenBank/DDBJ whole genome shotgun (WGS) entry which is preliminary data.</text>
</comment>
<proteinExistence type="predicted"/>
<evidence type="ECO:0000313" key="1">
    <source>
        <dbReference type="EMBL" id="KAJ9096648.1"/>
    </source>
</evidence>